<accession>A0A6P7FUW9</accession>
<feature type="repeat" description="ANK" evidence="3">
    <location>
        <begin position="83"/>
        <end position="115"/>
    </location>
</feature>
<feature type="repeat" description="ANK" evidence="3">
    <location>
        <begin position="249"/>
        <end position="281"/>
    </location>
</feature>
<dbReference type="AlphaFoldDB" id="A0A6P7FUW9"/>
<evidence type="ECO:0000256" key="2">
    <source>
        <dbReference type="ARBA" id="ARBA00023043"/>
    </source>
</evidence>
<dbReference type="Pfam" id="PF12796">
    <property type="entry name" value="Ank_2"/>
    <property type="match status" value="3"/>
</dbReference>
<organism evidence="5">
    <name type="scientific">Diabrotica virgifera virgifera</name>
    <name type="common">western corn rootworm</name>
    <dbReference type="NCBI Taxonomy" id="50390"/>
    <lineage>
        <taxon>Eukaryota</taxon>
        <taxon>Metazoa</taxon>
        <taxon>Ecdysozoa</taxon>
        <taxon>Arthropoda</taxon>
        <taxon>Hexapoda</taxon>
        <taxon>Insecta</taxon>
        <taxon>Pterygota</taxon>
        <taxon>Neoptera</taxon>
        <taxon>Endopterygota</taxon>
        <taxon>Coleoptera</taxon>
        <taxon>Polyphaga</taxon>
        <taxon>Cucujiformia</taxon>
        <taxon>Chrysomeloidea</taxon>
        <taxon>Chrysomelidae</taxon>
        <taxon>Galerucinae</taxon>
        <taxon>Diabroticina</taxon>
        <taxon>Diabroticites</taxon>
        <taxon>Diabrotica</taxon>
    </lineage>
</organism>
<dbReference type="InterPro" id="IPR018272">
    <property type="entry name" value="PRANC_domain"/>
</dbReference>
<dbReference type="InParanoid" id="A0A6P7FUW9"/>
<dbReference type="Pfam" id="PF09372">
    <property type="entry name" value="PRANC"/>
    <property type="match status" value="1"/>
</dbReference>
<dbReference type="PANTHER" id="PTHR24171">
    <property type="entry name" value="ANKYRIN REPEAT DOMAIN-CONTAINING PROTEIN 39-RELATED"/>
    <property type="match status" value="1"/>
</dbReference>
<dbReference type="SMART" id="SM00248">
    <property type="entry name" value="ANK"/>
    <property type="match status" value="10"/>
</dbReference>
<feature type="repeat" description="ANK" evidence="3">
    <location>
        <begin position="284"/>
        <end position="316"/>
    </location>
</feature>
<dbReference type="PROSITE" id="PS50297">
    <property type="entry name" value="ANK_REP_REGION"/>
    <property type="match status" value="10"/>
</dbReference>
<feature type="repeat" description="ANK" evidence="3">
    <location>
        <begin position="217"/>
        <end position="249"/>
    </location>
</feature>
<proteinExistence type="predicted"/>
<dbReference type="PANTHER" id="PTHR24171:SF9">
    <property type="entry name" value="ANKYRIN REPEAT DOMAIN-CONTAINING PROTEIN 39"/>
    <property type="match status" value="1"/>
</dbReference>
<dbReference type="Pfam" id="PF00023">
    <property type="entry name" value="Ank"/>
    <property type="match status" value="1"/>
</dbReference>
<evidence type="ECO:0000256" key="3">
    <source>
        <dbReference type="PROSITE-ProRule" id="PRU00023"/>
    </source>
</evidence>
<feature type="repeat" description="ANK" evidence="3">
    <location>
        <begin position="318"/>
        <end position="354"/>
    </location>
</feature>
<sequence length="583" mass="65993">MEISGFFAVLSPSFCSGLWLNLLFKQFLISKTKLFRQVNAVLHVFLNMSQIEFPLHLASRLGNLDAVQQLIEGGAEINEVDSSGLTALHVATFSQHKKVAKYLLAHGADLNAIETYQQETPLNISTGINDHEMVRLLIEAGANMQCLDISGNMPIHIAAKKGYLNIVECFLENGINVDILNEISKMTPLHMAACGGYIEVVDYLLLNNANVHLKDCRSRSSIHHGVLGGKAKIVKMLIEKGVDVNVEDINWTPLHLACRHGNLEIVKLLLENGAVYDNRQGKSRNYSPLLVAIEMGHLEIIKYFISIGVDVNFSTNNEDYTLLHAACTNTQAQVQIEIVKLLIENGADVNKKTLSKGATPLYCAINRMRPYVAELLILNGADLKQSKYKGNSLLSIALNNVERNYEEINRFCGNWSEQTDSMEIARVIIKYTVLIYNPIKTIIQDGCPFFRAFLQYYNDCQKEITSMKSMIIKNTNVSLYRIICDSNKGNNAFVQYIRNDNIKNELQNIEDYLKEFSIYGNILPLVQHWVKKGFQRMELLAHADVMMKKLAPQLPSEIRWKVLDYLNMSDLKIMIQSDFFKYK</sequence>
<feature type="repeat" description="ANK" evidence="3">
    <location>
        <begin position="184"/>
        <end position="216"/>
    </location>
</feature>
<gene>
    <name evidence="5" type="primary">LOC114334418</name>
</gene>
<dbReference type="InterPro" id="IPR002110">
    <property type="entry name" value="Ankyrin_rpt"/>
</dbReference>
<feature type="repeat" description="ANK" evidence="3">
    <location>
        <begin position="150"/>
        <end position="182"/>
    </location>
</feature>
<dbReference type="PROSITE" id="PS50088">
    <property type="entry name" value="ANK_REPEAT"/>
    <property type="match status" value="10"/>
</dbReference>
<evidence type="ECO:0000313" key="5">
    <source>
        <dbReference type="RefSeq" id="XP_028140254.1"/>
    </source>
</evidence>
<reference evidence="5" key="1">
    <citation type="submission" date="2025-08" db="UniProtKB">
        <authorList>
            <consortium name="RefSeq"/>
        </authorList>
    </citation>
    <scope>IDENTIFICATION</scope>
</reference>
<dbReference type="RefSeq" id="XP_028140254.1">
    <property type="nucleotide sequence ID" value="XM_028284453.1"/>
</dbReference>
<evidence type="ECO:0000259" key="4">
    <source>
        <dbReference type="Pfam" id="PF09372"/>
    </source>
</evidence>
<feature type="domain" description="PRANC" evidence="4">
    <location>
        <begin position="475"/>
        <end position="575"/>
    </location>
</feature>
<feature type="repeat" description="ANK" evidence="3">
    <location>
        <begin position="50"/>
        <end position="82"/>
    </location>
</feature>
<dbReference type="InterPro" id="IPR036770">
    <property type="entry name" value="Ankyrin_rpt-contain_sf"/>
</dbReference>
<dbReference type="Pfam" id="PF13637">
    <property type="entry name" value="Ank_4"/>
    <property type="match status" value="1"/>
</dbReference>
<dbReference type="Gene3D" id="1.25.40.20">
    <property type="entry name" value="Ankyrin repeat-containing domain"/>
    <property type="match status" value="4"/>
</dbReference>
<dbReference type="PRINTS" id="PR01415">
    <property type="entry name" value="ANKYRIN"/>
</dbReference>
<protein>
    <submittedName>
        <fullName evidence="5">Ankyrin-1-like</fullName>
    </submittedName>
</protein>
<dbReference type="SUPFAM" id="SSF48403">
    <property type="entry name" value="Ankyrin repeat"/>
    <property type="match status" value="1"/>
</dbReference>
<feature type="repeat" description="ANK" evidence="3">
    <location>
        <begin position="117"/>
        <end position="149"/>
    </location>
</feature>
<evidence type="ECO:0000256" key="1">
    <source>
        <dbReference type="ARBA" id="ARBA00022737"/>
    </source>
</evidence>
<feature type="repeat" description="ANK" evidence="3">
    <location>
        <begin position="356"/>
        <end position="388"/>
    </location>
</feature>
<keyword evidence="2 3" id="KW-0040">ANK repeat</keyword>
<name>A0A6P7FUW9_DIAVI</name>
<keyword evidence="1" id="KW-0677">Repeat</keyword>